<evidence type="ECO:0000256" key="1">
    <source>
        <dbReference type="SAM" id="Phobius"/>
    </source>
</evidence>
<protein>
    <submittedName>
        <fullName evidence="2">Cell envelope integrity protein CreD</fullName>
    </submittedName>
</protein>
<reference evidence="2" key="2">
    <citation type="journal article" date="2021" name="PeerJ">
        <title>Extensive microbial diversity within the chicken gut microbiome revealed by metagenomics and culture.</title>
        <authorList>
            <person name="Gilroy R."/>
            <person name="Ravi A."/>
            <person name="Getino M."/>
            <person name="Pursley I."/>
            <person name="Horton D.L."/>
            <person name="Alikhan N.F."/>
            <person name="Baker D."/>
            <person name="Gharbi K."/>
            <person name="Hall N."/>
            <person name="Watson M."/>
            <person name="Adriaenssens E.M."/>
            <person name="Foster-Nyarko E."/>
            <person name="Jarju S."/>
            <person name="Secka A."/>
            <person name="Antonio M."/>
            <person name="Oren A."/>
            <person name="Chaudhuri R.R."/>
            <person name="La Ragione R."/>
            <person name="Hildebrand F."/>
            <person name="Pallen M.J."/>
        </authorList>
    </citation>
    <scope>NUCLEOTIDE SEQUENCE</scope>
    <source>
        <strain evidence="2">CHK154-7741</strain>
    </source>
</reference>
<dbReference type="GO" id="GO:0005886">
    <property type="term" value="C:plasma membrane"/>
    <property type="evidence" value="ECO:0007669"/>
    <property type="project" value="TreeGrafter"/>
</dbReference>
<dbReference type="Proteomes" id="UP000886748">
    <property type="component" value="Unassembled WGS sequence"/>
</dbReference>
<reference evidence="2" key="1">
    <citation type="submission" date="2020-10" db="EMBL/GenBank/DDBJ databases">
        <authorList>
            <person name="Gilroy R."/>
        </authorList>
    </citation>
    <scope>NUCLEOTIDE SEQUENCE</scope>
    <source>
        <strain evidence="2">CHK154-7741</strain>
    </source>
</reference>
<feature type="transmembrane region" description="Helical" evidence="1">
    <location>
        <begin position="312"/>
        <end position="334"/>
    </location>
</feature>
<gene>
    <name evidence="2" type="ORF">IAD26_10105</name>
</gene>
<accession>A0A9D1N1Q3</accession>
<feature type="transmembrane region" description="Helical" evidence="1">
    <location>
        <begin position="289"/>
        <end position="306"/>
    </location>
</feature>
<dbReference type="PANTHER" id="PTHR30092:SF0">
    <property type="entry name" value="INNER MEMBRANE PROTEIN CRED"/>
    <property type="match status" value="1"/>
</dbReference>
<name>A0A9D1N1Q3_9CLOT</name>
<dbReference type="NCBIfam" id="NF008712">
    <property type="entry name" value="PRK11715.1-1"/>
    <property type="match status" value="1"/>
</dbReference>
<organism evidence="2 3">
    <name type="scientific">Candidatus Limenecus avicola</name>
    <dbReference type="NCBI Taxonomy" id="2840847"/>
    <lineage>
        <taxon>Bacteria</taxon>
        <taxon>Bacillati</taxon>
        <taxon>Bacillota</taxon>
        <taxon>Clostridia</taxon>
        <taxon>Eubacteriales</taxon>
        <taxon>Clostridiaceae</taxon>
        <taxon>Clostridiaceae incertae sedis</taxon>
        <taxon>Candidatus Limenecus</taxon>
    </lineage>
</organism>
<dbReference type="PANTHER" id="PTHR30092">
    <property type="entry name" value="INNER MEMBRANE PROTEIN CRED"/>
    <property type="match status" value="1"/>
</dbReference>
<evidence type="ECO:0000313" key="2">
    <source>
        <dbReference type="EMBL" id="HIU93465.1"/>
    </source>
</evidence>
<proteinExistence type="predicted"/>
<keyword evidence="1" id="KW-1133">Transmembrane helix</keyword>
<dbReference type="EMBL" id="DVOD01000072">
    <property type="protein sequence ID" value="HIU93465.1"/>
    <property type="molecule type" value="Genomic_DNA"/>
</dbReference>
<feature type="transmembrane region" description="Helical" evidence="1">
    <location>
        <begin position="20"/>
        <end position="37"/>
    </location>
</feature>
<sequence>MLDEEKTLKKEPSNNYFKKFWIIFACVLVLLIPLQFLKGLIEDREYHRNVALTSIKNAWADEQVIARPNLVLKNGKNQFFLDLNTYNVNINIDTQIRNKGIFKVPVYTANVEINGDFINKDFHQKTADAEISFGVKDTKGFIEEPQFKIYDGPYIPVGERAERKNIPVSKQIPFSIKYKLRGMNSIAVQPSGKTNNITMKGTWTNPNFVGEFLPLNKSIDKKGFEATWKIPKISGSDAEANCGVMLYLPVDSYRMATRAIKYGFLFLSLTFLSFFVFEITSKDKRKIHPLQYLLMGLAMCVFYLLLVSVSEFLSFGIAYLIAALMTVLLIGIYSYGVITKKQNTNFPILISTIIALLYAFLYVLLVLQDFSLLLGSLGTFVIIALIMYATKDIEWYNEEK</sequence>
<dbReference type="Pfam" id="PF06123">
    <property type="entry name" value="CreD"/>
    <property type="match status" value="1"/>
</dbReference>
<dbReference type="AlphaFoldDB" id="A0A9D1N1Q3"/>
<feature type="transmembrane region" description="Helical" evidence="1">
    <location>
        <begin position="346"/>
        <end position="364"/>
    </location>
</feature>
<comment type="caution">
    <text evidence="2">The sequence shown here is derived from an EMBL/GenBank/DDBJ whole genome shotgun (WGS) entry which is preliminary data.</text>
</comment>
<feature type="transmembrane region" description="Helical" evidence="1">
    <location>
        <begin position="259"/>
        <end position="277"/>
    </location>
</feature>
<keyword evidence="1" id="KW-0472">Membrane</keyword>
<dbReference type="InterPro" id="IPR010364">
    <property type="entry name" value="Uncharacterised_IM_CreD"/>
</dbReference>
<feature type="transmembrane region" description="Helical" evidence="1">
    <location>
        <begin position="370"/>
        <end position="390"/>
    </location>
</feature>
<evidence type="ECO:0000313" key="3">
    <source>
        <dbReference type="Proteomes" id="UP000886748"/>
    </source>
</evidence>
<keyword evidence="1" id="KW-0812">Transmembrane</keyword>